<feature type="region of interest" description="Disordered" evidence="1">
    <location>
        <begin position="309"/>
        <end position="361"/>
    </location>
</feature>
<evidence type="ECO:0000256" key="1">
    <source>
        <dbReference type="SAM" id="MobiDB-lite"/>
    </source>
</evidence>
<evidence type="ECO:0000313" key="2">
    <source>
        <dbReference type="EMBL" id="CAB9511510.1"/>
    </source>
</evidence>
<protein>
    <submittedName>
        <fullName evidence="2">Uncharacterized protein</fullName>
    </submittedName>
</protein>
<feature type="compositionally biased region" description="Polar residues" evidence="1">
    <location>
        <begin position="387"/>
        <end position="396"/>
    </location>
</feature>
<evidence type="ECO:0000313" key="3">
    <source>
        <dbReference type="Proteomes" id="UP001153069"/>
    </source>
</evidence>
<dbReference type="AlphaFoldDB" id="A0A9N8HGJ9"/>
<name>A0A9N8HGJ9_9STRA</name>
<organism evidence="2 3">
    <name type="scientific">Seminavis robusta</name>
    <dbReference type="NCBI Taxonomy" id="568900"/>
    <lineage>
        <taxon>Eukaryota</taxon>
        <taxon>Sar</taxon>
        <taxon>Stramenopiles</taxon>
        <taxon>Ochrophyta</taxon>
        <taxon>Bacillariophyta</taxon>
        <taxon>Bacillariophyceae</taxon>
        <taxon>Bacillariophycidae</taxon>
        <taxon>Naviculales</taxon>
        <taxon>Naviculaceae</taxon>
        <taxon>Seminavis</taxon>
    </lineage>
</organism>
<dbReference type="Proteomes" id="UP001153069">
    <property type="component" value="Unassembled WGS sequence"/>
</dbReference>
<feature type="compositionally biased region" description="Polar residues" evidence="1">
    <location>
        <begin position="62"/>
        <end position="75"/>
    </location>
</feature>
<feature type="region of interest" description="Disordered" evidence="1">
    <location>
        <begin position="387"/>
        <end position="411"/>
    </location>
</feature>
<proteinExistence type="predicted"/>
<gene>
    <name evidence="2" type="ORF">SEMRO_488_G153090.1</name>
</gene>
<keyword evidence="3" id="KW-1185">Reference proteome</keyword>
<reference evidence="2" key="1">
    <citation type="submission" date="2020-06" db="EMBL/GenBank/DDBJ databases">
        <authorList>
            <consortium name="Plant Systems Biology data submission"/>
        </authorList>
    </citation>
    <scope>NUCLEOTIDE SEQUENCE</scope>
    <source>
        <strain evidence="2">D6</strain>
    </source>
</reference>
<sequence length="451" mass="48811">MAGPFSLTFMSGGNKAWLLTVITCLIIASGGIVLVVSPNNNQDTGEPVKDESEFDVTIAPNITGNRTQRPTTAPTSKPPIPLFLPTTTPAPTPRPTLFVPVPDVTVAPSRMPVYTQPTSTSAQAPIPGTPVIGAVRQYPFALVFECDWQGNRLSFTTKTISSSVTRLCIEAPPLPPDEAPVEIAYLNTFIFSREAYEDTEEVLEPLLQHSVIGGKPDPFGLTLINCPPGVRICRFATDLRDEFFTHDAFLVGQGELALQFVQEPKSIAGIAPITIYFLLSKTDIVEPIILGRRADPVVANNNPKILELQSTSSTTTTTSSRPVGRGHRKQNAFRNKGERQDPSITGGAAAASTKNGDNSNNILQLQTTTTMPELSLHIGRGHRKQNAFLNKDNSGRPNPPMSVGAARSNKNSNNNILELQTTTTTSALSRHVGKGHPKQNAFRMKQKRHPP</sequence>
<feature type="compositionally biased region" description="Polar residues" evidence="1">
    <location>
        <begin position="352"/>
        <end position="361"/>
    </location>
</feature>
<feature type="compositionally biased region" description="Low complexity" evidence="1">
    <location>
        <begin position="310"/>
        <end position="320"/>
    </location>
</feature>
<comment type="caution">
    <text evidence="2">The sequence shown here is derived from an EMBL/GenBank/DDBJ whole genome shotgun (WGS) entry which is preliminary data.</text>
</comment>
<dbReference type="EMBL" id="CAICTM010000487">
    <property type="protein sequence ID" value="CAB9511510.1"/>
    <property type="molecule type" value="Genomic_DNA"/>
</dbReference>
<feature type="region of interest" description="Disordered" evidence="1">
    <location>
        <begin position="62"/>
        <end position="82"/>
    </location>
</feature>
<accession>A0A9N8HGJ9</accession>
<feature type="region of interest" description="Disordered" evidence="1">
    <location>
        <begin position="426"/>
        <end position="451"/>
    </location>
</feature>